<sequence>MAAAMAVSTTSTRFSDLKPALSEETLQVLNSQGFERTTPVQASAIPLFLSNKDVAVEAVTGSGKTLAFVLPIVEMLRKLEGSLKRHQVGAVIISPTRELAQQIYSVAVPFVETVKGLRASLLVGGTDVGADVRRLKEEGANVLIGTPGRLDDIMERASFLELKRLEVLVLDEADRLLDMGFQRQVTAILQRLPKQRRTGLFSATQTEAVEELARAGLRNPVRVEVKVTGSRQGAHGELKTPASLSIKYLVCEVEEKVPQLVDFLQTQARGHKCIVYFLTCACVDYWGTVLPRLPGLKKLPIVALHGRMKQSVREKALADFSAMPAGILFCTDVAARGLDIPGVDWIVQFDPPQDPSSFIHRVGRTARMGREGRAIVYLLPEEDTYAEFLRLRKVPLVELPKTAGLPSLTESLRTAATADRDILEKGTRAMVSFVRGYKEHQCKYIFRYKDLPLGRLAMAFGLLQLPRMPELQNGRGKYKFSTDGFVPAAVDSDSVRFKDAQREKQRQATLAKRVEERALRKGSEHERKEKQAGAVRDKMEKRTKKKRNAEQLAGDLEDLDKEYKLLKKLKKGKISEREYAQAMGDLEDVADSVAVEAESLPGDEGQSEGDGRGSRGSVHRQASTQVSRKGSKASHRSKNKQRRKLSS</sequence>
<evidence type="ECO:0000256" key="1">
    <source>
        <dbReference type="ARBA" id="ARBA00022741"/>
    </source>
</evidence>
<dbReference type="GO" id="GO:0016887">
    <property type="term" value="F:ATP hydrolysis activity"/>
    <property type="evidence" value="ECO:0007669"/>
    <property type="project" value="RHEA"/>
</dbReference>
<dbReference type="SMART" id="SM01178">
    <property type="entry name" value="DUF4217"/>
    <property type="match status" value="1"/>
</dbReference>
<comment type="catalytic activity">
    <reaction evidence="7 10">
        <text>ATP + H2O = ADP + phosphate + H(+)</text>
        <dbReference type="Rhea" id="RHEA:13065"/>
        <dbReference type="ChEBI" id="CHEBI:15377"/>
        <dbReference type="ChEBI" id="CHEBI:15378"/>
        <dbReference type="ChEBI" id="CHEBI:30616"/>
        <dbReference type="ChEBI" id="CHEBI:43474"/>
        <dbReference type="ChEBI" id="CHEBI:456216"/>
        <dbReference type="EC" id="3.6.4.13"/>
    </reaction>
</comment>
<dbReference type="GO" id="GO:0003724">
    <property type="term" value="F:RNA helicase activity"/>
    <property type="evidence" value="ECO:0007669"/>
    <property type="project" value="UniProtKB-EC"/>
</dbReference>
<dbReference type="InterPro" id="IPR027417">
    <property type="entry name" value="P-loop_NTPase"/>
</dbReference>
<proteinExistence type="inferred from homology"/>
<keyword evidence="4 9" id="KW-0067">ATP-binding</keyword>
<name>A0A1Y1II54_KLENI</name>
<evidence type="ECO:0000256" key="4">
    <source>
        <dbReference type="ARBA" id="ARBA00022840"/>
    </source>
</evidence>
<dbReference type="GO" id="GO:0005730">
    <property type="term" value="C:nucleolus"/>
    <property type="evidence" value="ECO:0000318"/>
    <property type="project" value="GO_Central"/>
</dbReference>
<dbReference type="PROSITE" id="PS51194">
    <property type="entry name" value="HELICASE_CTER"/>
    <property type="match status" value="1"/>
</dbReference>
<dbReference type="GO" id="GO:0005524">
    <property type="term" value="F:ATP binding"/>
    <property type="evidence" value="ECO:0007669"/>
    <property type="project" value="UniProtKB-UniRule"/>
</dbReference>
<dbReference type="PANTHER" id="PTHR24031">
    <property type="entry name" value="RNA HELICASE"/>
    <property type="match status" value="1"/>
</dbReference>
<evidence type="ECO:0000313" key="16">
    <source>
        <dbReference type="Proteomes" id="UP000054558"/>
    </source>
</evidence>
<dbReference type="OrthoDB" id="7396459at2759"/>
<organism evidence="15 16">
    <name type="scientific">Klebsormidium nitens</name>
    <name type="common">Green alga</name>
    <name type="synonym">Ulothrix nitens</name>
    <dbReference type="NCBI Taxonomy" id="105231"/>
    <lineage>
        <taxon>Eukaryota</taxon>
        <taxon>Viridiplantae</taxon>
        <taxon>Streptophyta</taxon>
        <taxon>Klebsormidiophyceae</taxon>
        <taxon>Klebsormidiales</taxon>
        <taxon>Klebsormidiaceae</taxon>
        <taxon>Klebsormidium</taxon>
    </lineage>
</organism>
<dbReference type="Gene3D" id="3.40.50.300">
    <property type="entry name" value="P-loop containing nucleotide triphosphate hydrolases"/>
    <property type="match status" value="2"/>
</dbReference>
<evidence type="ECO:0000256" key="6">
    <source>
        <dbReference type="ARBA" id="ARBA00038002"/>
    </source>
</evidence>
<dbReference type="PROSITE" id="PS51192">
    <property type="entry name" value="HELICASE_ATP_BIND_1"/>
    <property type="match status" value="1"/>
</dbReference>
<dbReference type="SMART" id="SM00487">
    <property type="entry name" value="DEXDc"/>
    <property type="match status" value="1"/>
</dbReference>
<keyword evidence="16" id="KW-1185">Reference proteome</keyword>
<comment type="function">
    <text evidence="10">RNA helicase.</text>
</comment>
<evidence type="ECO:0000256" key="10">
    <source>
        <dbReference type="RuleBase" id="RU365068"/>
    </source>
</evidence>
<keyword evidence="3 9" id="KW-0347">Helicase</keyword>
<dbReference type="STRING" id="105231.A0A1Y1II54"/>
<evidence type="ECO:0000256" key="7">
    <source>
        <dbReference type="ARBA" id="ARBA00047984"/>
    </source>
</evidence>
<evidence type="ECO:0000259" key="14">
    <source>
        <dbReference type="PROSITE" id="PS51195"/>
    </source>
</evidence>
<dbReference type="InterPro" id="IPR000629">
    <property type="entry name" value="RNA-helicase_DEAD-box_CS"/>
</dbReference>
<dbReference type="EMBL" id="DF237605">
    <property type="protein sequence ID" value="GAQ90565.1"/>
    <property type="molecule type" value="Genomic_DNA"/>
</dbReference>
<evidence type="ECO:0000256" key="3">
    <source>
        <dbReference type="ARBA" id="ARBA00022806"/>
    </source>
</evidence>
<evidence type="ECO:0000256" key="9">
    <source>
        <dbReference type="RuleBase" id="RU000492"/>
    </source>
</evidence>
<dbReference type="InterPro" id="IPR014001">
    <property type="entry name" value="Helicase_ATP-bd"/>
</dbReference>
<dbReference type="InterPro" id="IPR014014">
    <property type="entry name" value="RNA_helicase_DEAD_Q_motif"/>
</dbReference>
<dbReference type="OMA" id="AYKEHEC"/>
<evidence type="ECO:0000259" key="12">
    <source>
        <dbReference type="PROSITE" id="PS51192"/>
    </source>
</evidence>
<feature type="domain" description="DEAD-box RNA helicase Q" evidence="14">
    <location>
        <begin position="14"/>
        <end position="42"/>
    </location>
</feature>
<dbReference type="AlphaFoldDB" id="A0A1Y1II54"/>
<dbReference type="InterPro" id="IPR001650">
    <property type="entry name" value="Helicase_C-like"/>
</dbReference>
<feature type="region of interest" description="Disordered" evidence="11">
    <location>
        <begin position="516"/>
        <end position="549"/>
    </location>
</feature>
<comment type="domain">
    <text evidence="10">The Q motif is unique to and characteristic of the DEAD box family of RNA helicases and controls ATP binding and hydrolysis.</text>
</comment>
<dbReference type="GO" id="GO:0003723">
    <property type="term" value="F:RNA binding"/>
    <property type="evidence" value="ECO:0007669"/>
    <property type="project" value="UniProtKB-UniRule"/>
</dbReference>
<feature type="short sequence motif" description="Q motif" evidence="8">
    <location>
        <begin position="14"/>
        <end position="42"/>
    </location>
</feature>
<evidence type="ECO:0000256" key="8">
    <source>
        <dbReference type="PROSITE-ProRule" id="PRU00552"/>
    </source>
</evidence>
<feature type="domain" description="Helicase C-terminal" evidence="13">
    <location>
        <begin position="256"/>
        <end position="416"/>
    </location>
</feature>
<dbReference type="SMART" id="SM00490">
    <property type="entry name" value="HELICc"/>
    <property type="match status" value="1"/>
</dbReference>
<feature type="compositionally biased region" description="Basic and acidic residues" evidence="11">
    <location>
        <begin position="516"/>
        <end position="540"/>
    </location>
</feature>
<reference evidence="15 16" key="1">
    <citation type="journal article" date="2014" name="Nat. Commun.">
        <title>Klebsormidium flaccidum genome reveals primary factors for plant terrestrial adaptation.</title>
        <authorList>
            <person name="Hori K."/>
            <person name="Maruyama F."/>
            <person name="Fujisawa T."/>
            <person name="Togashi T."/>
            <person name="Yamamoto N."/>
            <person name="Seo M."/>
            <person name="Sato S."/>
            <person name="Yamada T."/>
            <person name="Mori H."/>
            <person name="Tajima N."/>
            <person name="Moriyama T."/>
            <person name="Ikeuchi M."/>
            <person name="Watanabe M."/>
            <person name="Wada H."/>
            <person name="Kobayashi K."/>
            <person name="Saito M."/>
            <person name="Masuda T."/>
            <person name="Sasaki-Sekimoto Y."/>
            <person name="Mashiguchi K."/>
            <person name="Awai K."/>
            <person name="Shimojima M."/>
            <person name="Masuda S."/>
            <person name="Iwai M."/>
            <person name="Nobusawa T."/>
            <person name="Narise T."/>
            <person name="Kondo S."/>
            <person name="Saito H."/>
            <person name="Sato R."/>
            <person name="Murakawa M."/>
            <person name="Ihara Y."/>
            <person name="Oshima-Yamada Y."/>
            <person name="Ohtaka K."/>
            <person name="Satoh M."/>
            <person name="Sonobe K."/>
            <person name="Ishii M."/>
            <person name="Ohtani R."/>
            <person name="Kanamori-Sato M."/>
            <person name="Honoki R."/>
            <person name="Miyazaki D."/>
            <person name="Mochizuki H."/>
            <person name="Umetsu J."/>
            <person name="Higashi K."/>
            <person name="Shibata D."/>
            <person name="Kamiya Y."/>
            <person name="Sato N."/>
            <person name="Nakamura Y."/>
            <person name="Tabata S."/>
            <person name="Ida S."/>
            <person name="Kurokawa K."/>
            <person name="Ohta H."/>
        </authorList>
    </citation>
    <scope>NUCLEOTIDE SEQUENCE [LARGE SCALE GENOMIC DNA]</scope>
    <source>
        <strain evidence="15 16">NIES-2285</strain>
    </source>
</reference>
<evidence type="ECO:0000256" key="11">
    <source>
        <dbReference type="SAM" id="MobiDB-lite"/>
    </source>
</evidence>
<feature type="domain" description="Helicase ATP-binding" evidence="12">
    <location>
        <begin position="45"/>
        <end position="223"/>
    </location>
</feature>
<dbReference type="InterPro" id="IPR011545">
    <property type="entry name" value="DEAD/DEAH_box_helicase_dom"/>
</dbReference>
<dbReference type="Pfam" id="PF00270">
    <property type="entry name" value="DEAD"/>
    <property type="match status" value="1"/>
</dbReference>
<keyword evidence="2 9" id="KW-0378">Hydrolase</keyword>
<feature type="compositionally biased region" description="Basic residues" evidence="11">
    <location>
        <begin position="629"/>
        <end position="647"/>
    </location>
</feature>
<evidence type="ECO:0000313" key="15">
    <source>
        <dbReference type="EMBL" id="GAQ90565.1"/>
    </source>
</evidence>
<dbReference type="PROSITE" id="PS51195">
    <property type="entry name" value="Q_MOTIF"/>
    <property type="match status" value="1"/>
</dbReference>
<dbReference type="FunFam" id="3.40.50.300:FF:000877">
    <property type="entry name" value="RNA helicase"/>
    <property type="match status" value="1"/>
</dbReference>
<dbReference type="Pfam" id="PF00271">
    <property type="entry name" value="Helicase_C"/>
    <property type="match status" value="1"/>
</dbReference>
<dbReference type="CDD" id="cd17960">
    <property type="entry name" value="DEADc_DDX55"/>
    <property type="match status" value="1"/>
</dbReference>
<dbReference type="InterPro" id="IPR025313">
    <property type="entry name" value="SPB4-like_CTE"/>
</dbReference>
<feature type="region of interest" description="Disordered" evidence="11">
    <location>
        <begin position="590"/>
        <end position="647"/>
    </location>
</feature>
<evidence type="ECO:0000256" key="2">
    <source>
        <dbReference type="ARBA" id="ARBA00022801"/>
    </source>
</evidence>
<protein>
    <recommendedName>
        <fullName evidence="10">ATP-dependent RNA helicase</fullName>
        <ecNumber evidence="10">3.6.4.13</ecNumber>
    </recommendedName>
</protein>
<evidence type="ECO:0000259" key="13">
    <source>
        <dbReference type="PROSITE" id="PS51194"/>
    </source>
</evidence>
<keyword evidence="5 10" id="KW-0694">RNA-binding</keyword>
<accession>A0A1Y1II54</accession>
<dbReference type="SUPFAM" id="SSF52540">
    <property type="entry name" value="P-loop containing nucleoside triphosphate hydrolases"/>
    <property type="match status" value="1"/>
</dbReference>
<dbReference type="PROSITE" id="PS00039">
    <property type="entry name" value="DEAD_ATP_HELICASE"/>
    <property type="match status" value="1"/>
</dbReference>
<comment type="similarity">
    <text evidence="6">Belongs to the DEAD box helicase family. DDX55/SPB4 subfamily.</text>
</comment>
<dbReference type="Proteomes" id="UP000054558">
    <property type="component" value="Unassembled WGS sequence"/>
</dbReference>
<dbReference type="EC" id="3.6.4.13" evidence="10"/>
<gene>
    <name evidence="15" type="ORF">KFL_006560100</name>
</gene>
<dbReference type="CDD" id="cd18787">
    <property type="entry name" value="SF2_C_DEAD"/>
    <property type="match status" value="1"/>
</dbReference>
<dbReference type="Pfam" id="PF13959">
    <property type="entry name" value="CTE_SPB4"/>
    <property type="match status" value="1"/>
</dbReference>
<evidence type="ECO:0000256" key="5">
    <source>
        <dbReference type="ARBA" id="ARBA00022884"/>
    </source>
</evidence>
<keyword evidence="1 9" id="KW-0547">Nucleotide-binding</keyword>